<reference evidence="1 2" key="1">
    <citation type="journal article" date="2016" name="C (Basel)">
        <title>Selective Growth of and Electricity Production by Marine Exoelectrogenic Bacteria in Self-Aggregated Hydrogel of Microbially Reduced Graphene Oxide.</title>
        <authorList>
            <person name="Yoshida N."/>
            <person name="Goto Y."/>
            <person name="Miyata Y."/>
        </authorList>
    </citation>
    <scope>NUCLEOTIDE SEQUENCE [LARGE SCALE GENOMIC DNA]</scope>
    <source>
        <strain evidence="1 2">NIT-T3</strain>
    </source>
</reference>
<dbReference type="PANTHER" id="PTHR13061:SF29">
    <property type="entry name" value="GAMMA CARBONIC ANHYDRASE-LIKE 1, MITOCHONDRIAL-RELATED"/>
    <property type="match status" value="1"/>
</dbReference>
<accession>A0ABN6DZR4</accession>
<name>A0ABN6DZR4_9BACT</name>
<dbReference type="Gene3D" id="2.160.10.10">
    <property type="entry name" value="Hexapeptide repeat proteins"/>
    <property type="match status" value="1"/>
</dbReference>
<evidence type="ECO:0000313" key="1">
    <source>
        <dbReference type="EMBL" id="BCR05019.1"/>
    </source>
</evidence>
<dbReference type="InterPro" id="IPR047324">
    <property type="entry name" value="LbH_gamma_CA-like"/>
</dbReference>
<evidence type="ECO:0000313" key="2">
    <source>
        <dbReference type="Proteomes" id="UP001319827"/>
    </source>
</evidence>
<dbReference type="Proteomes" id="UP001319827">
    <property type="component" value="Chromosome"/>
</dbReference>
<organism evidence="1 2">
    <name type="scientific">Desulfuromonas versatilis</name>
    <dbReference type="NCBI Taxonomy" id="2802975"/>
    <lineage>
        <taxon>Bacteria</taxon>
        <taxon>Pseudomonadati</taxon>
        <taxon>Thermodesulfobacteriota</taxon>
        <taxon>Desulfuromonadia</taxon>
        <taxon>Desulfuromonadales</taxon>
        <taxon>Desulfuromonadaceae</taxon>
        <taxon>Desulfuromonas</taxon>
    </lineage>
</organism>
<sequence>MLRSHRGRFPEVAESSFVEQSAMVIGDVVIGADSSIWFNVVIRGDVNSIRIGSRTNIQDGSVVHVTRDTHPTVIGDEVTIGHNVTLHGCTVNDRCLIGMAACVLDGAVIGEDSMVAAGALVPPGRSFPPGSLIMGAPAAVKRPLTDSEIRHLKRSAANYVGYMQDYLPGNDRAQEQE</sequence>
<protein>
    <submittedName>
        <fullName evidence="1">Gamma carbonic anhydrase family protein</fullName>
    </submittedName>
</protein>
<gene>
    <name evidence="1" type="ORF">DESUT3_20880</name>
</gene>
<dbReference type="PANTHER" id="PTHR13061">
    <property type="entry name" value="DYNACTIN SUBUNIT P25"/>
    <property type="match status" value="1"/>
</dbReference>
<dbReference type="InterPro" id="IPR011004">
    <property type="entry name" value="Trimer_LpxA-like_sf"/>
</dbReference>
<keyword evidence="2" id="KW-1185">Reference proteome</keyword>
<dbReference type="SUPFAM" id="SSF51161">
    <property type="entry name" value="Trimeric LpxA-like enzymes"/>
    <property type="match status" value="1"/>
</dbReference>
<dbReference type="InterPro" id="IPR050484">
    <property type="entry name" value="Transf_Hexapept/Carb_Anhydrase"/>
</dbReference>
<reference evidence="1 2" key="2">
    <citation type="journal article" date="2021" name="Int. J. Syst. Evol. Microbiol.">
        <title>Isolation and Polyphasic Characterization of Desulfuromonas versatilis sp. Nov., an Electrogenic Bacteria Capable of Versatile Metabolism Isolated from a Graphene Oxide-Reducing Enrichment Culture.</title>
        <authorList>
            <person name="Xie L."/>
            <person name="Yoshida N."/>
            <person name="Ishii S."/>
            <person name="Meng L."/>
        </authorList>
    </citation>
    <scope>NUCLEOTIDE SEQUENCE [LARGE SCALE GENOMIC DNA]</scope>
    <source>
        <strain evidence="1 2">NIT-T3</strain>
    </source>
</reference>
<dbReference type="EMBL" id="AP024355">
    <property type="protein sequence ID" value="BCR05019.1"/>
    <property type="molecule type" value="Genomic_DNA"/>
</dbReference>
<proteinExistence type="predicted"/>
<dbReference type="CDD" id="cd04645">
    <property type="entry name" value="LbH_gamma_CA_like"/>
    <property type="match status" value="1"/>
</dbReference>
<dbReference type="RefSeq" id="WP_221248455.1">
    <property type="nucleotide sequence ID" value="NZ_AP024355.1"/>
</dbReference>